<dbReference type="Pfam" id="PF10539">
    <property type="entry name" value="Dev_Cell_Death"/>
    <property type="match status" value="1"/>
</dbReference>
<dbReference type="InterPro" id="IPR013989">
    <property type="entry name" value="Dev_and_cell_death_domain"/>
</dbReference>
<protein>
    <recommendedName>
        <fullName evidence="2">DCD domain-containing protein</fullName>
    </recommendedName>
</protein>
<dbReference type="STRING" id="218851.A0A2G5D1S1"/>
<dbReference type="InParanoid" id="A0A2G5D1S1"/>
<dbReference type="Proteomes" id="UP000230069">
    <property type="component" value="Unassembled WGS sequence"/>
</dbReference>
<dbReference type="OrthoDB" id="45365at2759"/>
<dbReference type="Pfam" id="PF01344">
    <property type="entry name" value="Kelch_1"/>
    <property type="match status" value="6"/>
</dbReference>
<organism evidence="3 4">
    <name type="scientific">Aquilegia coerulea</name>
    <name type="common">Rocky mountain columbine</name>
    <dbReference type="NCBI Taxonomy" id="218851"/>
    <lineage>
        <taxon>Eukaryota</taxon>
        <taxon>Viridiplantae</taxon>
        <taxon>Streptophyta</taxon>
        <taxon>Embryophyta</taxon>
        <taxon>Tracheophyta</taxon>
        <taxon>Spermatophyta</taxon>
        <taxon>Magnoliopsida</taxon>
        <taxon>Ranunculales</taxon>
        <taxon>Ranunculaceae</taxon>
        <taxon>Thalictroideae</taxon>
        <taxon>Aquilegia</taxon>
    </lineage>
</organism>
<dbReference type="SMART" id="SM00767">
    <property type="entry name" value="DCD"/>
    <property type="match status" value="1"/>
</dbReference>
<keyword evidence="4" id="KW-1185">Reference proteome</keyword>
<dbReference type="InterPro" id="IPR011043">
    <property type="entry name" value="Gal_Oxase/kelch_b-propeller"/>
</dbReference>
<evidence type="ECO:0000256" key="1">
    <source>
        <dbReference type="SAM" id="MobiDB-lite"/>
    </source>
</evidence>
<name>A0A2G5D1S1_AQUCA</name>
<dbReference type="EMBL" id="KZ305047">
    <property type="protein sequence ID" value="PIA37461.1"/>
    <property type="molecule type" value="Genomic_DNA"/>
</dbReference>
<gene>
    <name evidence="3" type="ORF">AQUCO_03000202v1</name>
</gene>
<feature type="region of interest" description="Disordered" evidence="1">
    <location>
        <begin position="343"/>
        <end position="388"/>
    </location>
</feature>
<dbReference type="GO" id="GO:0034976">
    <property type="term" value="P:response to endoplasmic reticulum stress"/>
    <property type="evidence" value="ECO:0007669"/>
    <property type="project" value="InterPro"/>
</dbReference>
<feature type="domain" description="DCD" evidence="2">
    <location>
        <begin position="32"/>
        <end position="178"/>
    </location>
</feature>
<dbReference type="PROSITE" id="PS51222">
    <property type="entry name" value="DCD"/>
    <property type="match status" value="1"/>
</dbReference>
<evidence type="ECO:0000313" key="3">
    <source>
        <dbReference type="EMBL" id="PIA37461.1"/>
    </source>
</evidence>
<evidence type="ECO:0000313" key="4">
    <source>
        <dbReference type="Proteomes" id="UP000230069"/>
    </source>
</evidence>
<dbReference type="InterPro" id="IPR006652">
    <property type="entry name" value="Kelch_1"/>
</dbReference>
<dbReference type="SMART" id="SM00612">
    <property type="entry name" value="Kelch"/>
    <property type="match status" value="5"/>
</dbReference>
<dbReference type="PANTHER" id="PTHR46034">
    <property type="match status" value="1"/>
</dbReference>
<dbReference type="PANTHER" id="PTHR46034:SF7">
    <property type="entry name" value="INFLUENZA VIRUS NS1A-BINDING PROTEIN"/>
    <property type="match status" value="1"/>
</dbReference>
<dbReference type="Gene3D" id="2.120.10.80">
    <property type="entry name" value="Kelch-type beta propeller"/>
    <property type="match status" value="2"/>
</dbReference>
<proteinExistence type="predicted"/>
<dbReference type="InterPro" id="IPR044832">
    <property type="entry name" value="NRP-like"/>
</dbReference>
<dbReference type="AlphaFoldDB" id="A0A2G5D1S1"/>
<reference evidence="3 4" key="1">
    <citation type="submission" date="2017-09" db="EMBL/GenBank/DDBJ databases">
        <title>WGS assembly of Aquilegia coerulea Goldsmith.</title>
        <authorList>
            <person name="Hodges S."/>
            <person name="Kramer E."/>
            <person name="Nordborg M."/>
            <person name="Tomkins J."/>
            <person name="Borevitz J."/>
            <person name="Derieg N."/>
            <person name="Yan J."/>
            <person name="Mihaltcheva S."/>
            <person name="Hayes R.D."/>
            <person name="Rokhsar D."/>
        </authorList>
    </citation>
    <scope>NUCLEOTIDE SEQUENCE [LARGE SCALE GENOMIC DNA]</scope>
    <source>
        <strain evidence="4">cv. Goldsmith</strain>
    </source>
</reference>
<evidence type="ECO:0000259" key="2">
    <source>
        <dbReference type="PROSITE" id="PS51222"/>
    </source>
</evidence>
<sequence length="763" mass="85291">MVRRKPEKSLVKRFQDNPSVNSSVPAWHYSKKDLGAVIFFCSNDTINECLTKLLFGLPASHSSYVKTIEPGLPLFLYNYDDRNLHGIYEATSHGQMNINPNAWTENGSDRTLFPAQVRVCIRKQCNFLSEEKYRNIIQKNYCKQPNSHLDINERHTARRFRLELDRKQTGQLLSLFESSPLTRSSARFYANASKQRSLCGALSDFDARHKEGDVKKLATEKACSKHDMESGLPAELPCSTGTWASLFKKKPDSDARCDDFDKKPLVSESNWVSVCLKASNMNSGPPEETPWWEKESGASWDEERRLSGITPFWEEGTGDSRVIPSSWEEIAGPSVDTACWDHEKSPTAASVTEKGNSDSEEGTEGAFDSCGTDKSLLEDEHSHKLPSTSEKYEELFMNPPGIQSVVYQLRQEVLEANRKTSVLEKKLVDSDILLQQLRHRVIMLESHLSDSSTTNVDAWKDSFSNELFTESFDELLSDHDEHVFIMGGYDGVSWLRTMDRYSPSTDIVKILEPMSSVRSSASAAVLNGLIYNFGGWNGGNLWYDTVDCYNPLSNKWISCPPLSEKKGCLAGASLHNRIFALGGGNGKDSLNIVEMFDPVLGRWIRTRSMLQKRFASAAAEMDGVLYVVGGYDGNSYLKSAERFDPRDGSWSKLQSMSTSRGSHALAVFKGKLYALGGYDGSRYVPTVEVFDPFMGSWIAGDEMKQPRGYFAAPVIGQAIYAIGGQREGSNLVDSVEMYKLGHGWSETNLKGIGKKCFFSSVLH</sequence>
<dbReference type="SUPFAM" id="SSF50965">
    <property type="entry name" value="Galactose oxidase, central domain"/>
    <property type="match status" value="1"/>
</dbReference>
<accession>A0A2G5D1S1</accession>
<dbReference type="InterPro" id="IPR015915">
    <property type="entry name" value="Kelch-typ_b-propeller"/>
</dbReference>